<dbReference type="SUPFAM" id="SSF56349">
    <property type="entry name" value="DNA breaking-rejoining enzymes"/>
    <property type="match status" value="1"/>
</dbReference>
<comment type="caution">
    <text evidence="3">The sequence shown here is derived from an EMBL/GenBank/DDBJ whole genome shotgun (WGS) entry which is preliminary data.</text>
</comment>
<evidence type="ECO:0000256" key="1">
    <source>
        <dbReference type="ARBA" id="ARBA00023125"/>
    </source>
</evidence>
<keyword evidence="1" id="KW-0238">DNA-binding</keyword>
<evidence type="ECO:0000256" key="2">
    <source>
        <dbReference type="ARBA" id="ARBA00023172"/>
    </source>
</evidence>
<accession>A0ABN8R145</accession>
<dbReference type="Gene3D" id="1.10.443.10">
    <property type="entry name" value="Intergrase catalytic core"/>
    <property type="match status" value="1"/>
</dbReference>
<evidence type="ECO:0000313" key="4">
    <source>
        <dbReference type="Proteomes" id="UP001159427"/>
    </source>
</evidence>
<dbReference type="Proteomes" id="UP001159427">
    <property type="component" value="Unassembled WGS sequence"/>
</dbReference>
<organism evidence="3 4">
    <name type="scientific">Porites evermanni</name>
    <dbReference type="NCBI Taxonomy" id="104178"/>
    <lineage>
        <taxon>Eukaryota</taxon>
        <taxon>Metazoa</taxon>
        <taxon>Cnidaria</taxon>
        <taxon>Anthozoa</taxon>
        <taxon>Hexacorallia</taxon>
        <taxon>Scleractinia</taxon>
        <taxon>Fungiina</taxon>
        <taxon>Poritidae</taxon>
        <taxon>Porites</taxon>
    </lineage>
</organism>
<keyword evidence="4" id="KW-1185">Reference proteome</keyword>
<keyword evidence="2" id="KW-0233">DNA recombination</keyword>
<protein>
    <recommendedName>
        <fullName evidence="5">Tyr recombinase domain-containing protein</fullName>
    </recommendedName>
</protein>
<dbReference type="SUPFAM" id="SSF47823">
    <property type="entry name" value="lambda integrase-like, N-terminal domain"/>
    <property type="match status" value="1"/>
</dbReference>
<proteinExistence type="predicted"/>
<sequence length="266" mass="29570">MVPVLINLQLDAKAPSTVLKYKSGWLRWRERALSKVGLPVIPAKPLHIALFISELAKRSSENDIGVSSIESAIYAIKWGHTMAGFEACPVSHPLVKFALEGAKRRLARPVQPKEPLSVSTVQAIATHFASSASLSDLRFLFILLVGFAGFFHIDEIRNIALCDVSIHSDHMSVYVPQRKNDQYREGHTAFLARTDKVTCPVAVTERLIKLLPQSSSAFPLVCRIVKISLRSIFIVVWVFLFPLKGRNLRSISGHLLVIFLSTAHIV</sequence>
<gene>
    <name evidence="3" type="ORF">PEVE_00008706</name>
</gene>
<reference evidence="3 4" key="1">
    <citation type="submission" date="2022-05" db="EMBL/GenBank/DDBJ databases">
        <authorList>
            <consortium name="Genoscope - CEA"/>
            <person name="William W."/>
        </authorList>
    </citation>
    <scope>NUCLEOTIDE SEQUENCE [LARGE SCALE GENOMIC DNA]</scope>
</reference>
<dbReference type="EMBL" id="CALNXI010001595">
    <property type="protein sequence ID" value="CAH3172904.1"/>
    <property type="molecule type" value="Genomic_DNA"/>
</dbReference>
<evidence type="ECO:0000313" key="3">
    <source>
        <dbReference type="EMBL" id="CAH3172904.1"/>
    </source>
</evidence>
<dbReference type="InterPro" id="IPR011010">
    <property type="entry name" value="DNA_brk_join_enz"/>
</dbReference>
<dbReference type="PANTHER" id="PTHR34605">
    <property type="entry name" value="PHAGE_INTEGRASE DOMAIN-CONTAINING PROTEIN"/>
    <property type="match status" value="1"/>
</dbReference>
<evidence type="ECO:0008006" key="5">
    <source>
        <dbReference type="Google" id="ProtNLM"/>
    </source>
</evidence>
<dbReference type="InterPro" id="IPR052925">
    <property type="entry name" value="Phage_Integrase-like_Recomb"/>
</dbReference>
<dbReference type="Gene3D" id="1.10.150.130">
    <property type="match status" value="1"/>
</dbReference>
<name>A0ABN8R145_9CNID</name>
<dbReference type="InterPro" id="IPR013762">
    <property type="entry name" value="Integrase-like_cat_sf"/>
</dbReference>
<dbReference type="InterPro" id="IPR010998">
    <property type="entry name" value="Integrase_recombinase_N"/>
</dbReference>
<dbReference type="PANTHER" id="PTHR34605:SF3">
    <property type="entry name" value="P CELL-TYPE AGGLUTINATION PROTEIN MAP4-LIKE-RELATED"/>
    <property type="match status" value="1"/>
</dbReference>